<dbReference type="Pfam" id="PF14390">
    <property type="entry name" value="DUF4420"/>
    <property type="match status" value="1"/>
</dbReference>
<dbReference type="AlphaFoldDB" id="A0A4R3YHH4"/>
<evidence type="ECO:0000313" key="1">
    <source>
        <dbReference type="EMBL" id="TCV91620.1"/>
    </source>
</evidence>
<organism evidence="1 2">
    <name type="scientific">Luteibacter rhizovicinus</name>
    <dbReference type="NCBI Taxonomy" id="242606"/>
    <lineage>
        <taxon>Bacteria</taxon>
        <taxon>Pseudomonadati</taxon>
        <taxon>Pseudomonadota</taxon>
        <taxon>Gammaproteobacteria</taxon>
        <taxon>Lysobacterales</taxon>
        <taxon>Rhodanobacteraceae</taxon>
        <taxon>Luteibacter</taxon>
    </lineage>
</organism>
<dbReference type="Proteomes" id="UP000295645">
    <property type="component" value="Unassembled WGS sequence"/>
</dbReference>
<dbReference type="EMBL" id="SMCS01000010">
    <property type="protein sequence ID" value="TCV91620.1"/>
    <property type="molecule type" value="Genomic_DNA"/>
</dbReference>
<name>A0A4R3YHH4_9GAMM</name>
<dbReference type="RefSeq" id="WP_132147062.1">
    <property type="nucleotide sequence ID" value="NZ_SMCS01000010.1"/>
</dbReference>
<comment type="caution">
    <text evidence="1">The sequence shown here is derived from an EMBL/GenBank/DDBJ whole genome shotgun (WGS) entry which is preliminary data.</text>
</comment>
<gene>
    <name evidence="1" type="ORF">EC912_11050</name>
</gene>
<accession>A0A4R3YHH4</accession>
<protein>
    <submittedName>
        <fullName evidence="1">Putative PD-(D/E)XK family protein DUF4420</fullName>
    </submittedName>
</protein>
<sequence>MTTPLNDPWAGLQSSTNWVGRRLNQPHPLDLFWAVHPSGAIGLVTKGMTRATLPGRLPQLRGISVEIEPGSDAGYSLHIFLRQEEDRDLFLRLCNDIIEISSMATTESEATRQLFGRLKRWQRLLGLSIGSLLSDREVRGLIGELWLLRKNLIPRLGLPGALRSWVAPDCHPQDFASTQSVIEMKVRLTGSRNQVSISSLNQLDSPILPLRLIVAELSPSQHIDALSLNELAQDLLEDAEKDGDEILAESLLCRRGYVHSSTYDSLTYEVTGQIAFEVRGHFPRIARSNVDHRIIDATYSLSLENLEEFRSDFDTTISMFCMQQ</sequence>
<proteinExistence type="predicted"/>
<dbReference type="OrthoDB" id="6057233at2"/>
<dbReference type="InterPro" id="IPR025534">
    <property type="entry name" value="DUF4420"/>
</dbReference>
<reference evidence="1 2" key="1">
    <citation type="submission" date="2019-03" db="EMBL/GenBank/DDBJ databases">
        <title>Above-ground endophytic microbial communities from plants in different locations in the United States.</title>
        <authorList>
            <person name="Frank C."/>
        </authorList>
    </citation>
    <scope>NUCLEOTIDE SEQUENCE [LARGE SCALE GENOMIC DNA]</scope>
    <source>
        <strain evidence="1 2">LP_13_YM</strain>
    </source>
</reference>
<keyword evidence="2" id="KW-1185">Reference proteome</keyword>
<evidence type="ECO:0000313" key="2">
    <source>
        <dbReference type="Proteomes" id="UP000295645"/>
    </source>
</evidence>